<dbReference type="Pfam" id="PF26176">
    <property type="entry name" value="zf_C2H2_17_2"/>
    <property type="match status" value="1"/>
</dbReference>
<dbReference type="Pfam" id="PF26177">
    <property type="entry name" value="zf_C2H2_17_1st"/>
    <property type="match status" value="1"/>
</dbReference>
<feature type="region of interest" description="Disordered" evidence="1">
    <location>
        <begin position="105"/>
        <end position="157"/>
    </location>
</feature>
<evidence type="ECO:0000259" key="2">
    <source>
        <dbReference type="SMART" id="SM00355"/>
    </source>
</evidence>
<keyword evidence="4" id="KW-1185">Reference proteome</keyword>
<evidence type="ECO:0000313" key="3">
    <source>
        <dbReference type="EMBL" id="KAK5989981.1"/>
    </source>
</evidence>
<feature type="region of interest" description="Disordered" evidence="1">
    <location>
        <begin position="421"/>
        <end position="478"/>
    </location>
</feature>
<dbReference type="InterPro" id="IPR059095">
    <property type="entry name" value="Znf_C2H2_17_2nd"/>
</dbReference>
<feature type="compositionally biased region" description="Low complexity" evidence="1">
    <location>
        <begin position="124"/>
        <end position="134"/>
    </location>
</feature>
<feature type="region of interest" description="Disordered" evidence="1">
    <location>
        <begin position="48"/>
        <end position="75"/>
    </location>
</feature>
<reference evidence="3 4" key="1">
    <citation type="submission" date="2024-01" db="EMBL/GenBank/DDBJ databases">
        <title>Complete genome of Cladobotryum mycophilum ATHUM6906.</title>
        <authorList>
            <person name="Christinaki A.C."/>
            <person name="Myridakis A.I."/>
            <person name="Kouvelis V.N."/>
        </authorList>
    </citation>
    <scope>NUCLEOTIDE SEQUENCE [LARGE SCALE GENOMIC DNA]</scope>
    <source>
        <strain evidence="3 4">ATHUM6906</strain>
    </source>
</reference>
<feature type="region of interest" description="Disordered" evidence="1">
    <location>
        <begin position="240"/>
        <end position="263"/>
    </location>
</feature>
<feature type="compositionally biased region" description="Low complexity" evidence="1">
    <location>
        <begin position="251"/>
        <end position="260"/>
    </location>
</feature>
<proteinExistence type="predicted"/>
<dbReference type="InterPro" id="IPR059009">
    <property type="entry name" value="Znf_C2H2_17_1st"/>
</dbReference>
<evidence type="ECO:0000256" key="1">
    <source>
        <dbReference type="SAM" id="MobiDB-lite"/>
    </source>
</evidence>
<dbReference type="SMART" id="SM00355">
    <property type="entry name" value="ZnF_C2H2"/>
    <property type="match status" value="2"/>
</dbReference>
<accession>A0ABR0SCU5</accession>
<dbReference type="Proteomes" id="UP001338125">
    <property type="component" value="Unassembled WGS sequence"/>
</dbReference>
<gene>
    <name evidence="3" type="ORF">PT974_08244</name>
</gene>
<comment type="caution">
    <text evidence="3">The sequence shown here is derived from an EMBL/GenBank/DDBJ whole genome shotgun (WGS) entry which is preliminary data.</text>
</comment>
<organism evidence="3 4">
    <name type="scientific">Cladobotryum mycophilum</name>
    <dbReference type="NCBI Taxonomy" id="491253"/>
    <lineage>
        <taxon>Eukaryota</taxon>
        <taxon>Fungi</taxon>
        <taxon>Dikarya</taxon>
        <taxon>Ascomycota</taxon>
        <taxon>Pezizomycotina</taxon>
        <taxon>Sordariomycetes</taxon>
        <taxon>Hypocreomycetidae</taxon>
        <taxon>Hypocreales</taxon>
        <taxon>Hypocreaceae</taxon>
        <taxon>Cladobotryum</taxon>
    </lineage>
</organism>
<protein>
    <recommendedName>
        <fullName evidence="2">C2H2-type domain-containing protein</fullName>
    </recommendedName>
</protein>
<name>A0ABR0SCU5_9HYPO</name>
<dbReference type="Gene3D" id="3.30.160.60">
    <property type="entry name" value="Classic Zinc Finger"/>
    <property type="match status" value="1"/>
</dbReference>
<evidence type="ECO:0000313" key="4">
    <source>
        <dbReference type="Proteomes" id="UP001338125"/>
    </source>
</evidence>
<feature type="compositionally biased region" description="Low complexity" evidence="1">
    <location>
        <begin position="426"/>
        <end position="448"/>
    </location>
</feature>
<sequence>MVSQELSDEQIFCTKLGSNDFSYPQSSMASNAAGIFSFASTEPTADLLHGSSWGTTGEGPQNLHDYPDSGSSHSGEAEEYMFASGHTTPNGSRLDHSQVSEATWAAPKATMSTSAGAQAMSRVSSSHSNGSAISHPQMSNMSVRGNAPIFRNGSQPTGPMAGMDSCLLLDSDAHAVTAQMYWPEYGLDMGLHAEGVTFPSPVINPMHVVPAQMHIGQESVPETSSPSTWDCFSSSISRTSSPSSIDETWHPAPLSPASSPELCQSPSIERKIQVMPEGIRKNSAQLDDMAHGQAFATRRQGSDGESARDHALYKNVTPKGDGLFHCPWEGQSNCNHKPEKLKCNYDKFVDSHLKPYRCKAEACEGARFSSTACLLRHEREAHGLHGHGDKPFLCMYEGCERSMPGSGFPRQWNLRDHMKRVHNDHGSAGNSPPSGAAAAATASAQQPAKGRKRKSDASEQGTTSRKASVKSMPVEQKQAPVKPLLEQWMDHRKAVEDILRRMDKPEDVRNTQQLTEVQKRLAAMTKMAADMTTVTPKVEMPSSSARNYIRGG</sequence>
<feature type="domain" description="C2H2-type" evidence="2">
    <location>
        <begin position="392"/>
        <end position="422"/>
    </location>
</feature>
<feature type="domain" description="C2H2-type" evidence="2">
    <location>
        <begin position="356"/>
        <end position="382"/>
    </location>
</feature>
<dbReference type="InterPro" id="IPR013087">
    <property type="entry name" value="Znf_C2H2_type"/>
</dbReference>
<dbReference type="EMBL" id="JAVFKD010000014">
    <property type="protein sequence ID" value="KAK5989981.1"/>
    <property type="molecule type" value="Genomic_DNA"/>
</dbReference>